<dbReference type="AlphaFoldDB" id="A0A7T4EHY7"/>
<evidence type="ECO:0000259" key="1">
    <source>
        <dbReference type="Pfam" id="PF06983"/>
    </source>
</evidence>
<sequence>MRFGDELDEAVAFYSEAFDDATVEKLYHYPDNPETCELLRSHPEVTGRTLGAKMMFGNSQVFFIHAPFSVDEDESISLIANFAGINDPEICDRAQKVWDALCEGGEIIVEFESFPGGRSAGIVRDRFGVTWEIMNTIPDGKKRQFLVPSVAFGGKYQNQASDAVDFYSQVFPDHIVDETFNYPEGDGLVTEKSVLFCAMQVSGQCFVFQDAGVPTEPSSRRSTVFAIFCENQAEIDELWKELAANDTPFGFPGVCTDKFGLNWMIVPEHAASLAQDGPTIDKLWHMEKIDTTQL</sequence>
<evidence type="ECO:0000313" key="2">
    <source>
        <dbReference type="EMBL" id="QQB47724.1"/>
    </source>
</evidence>
<name>A0A7T4EHY7_9CORY</name>
<protein>
    <submittedName>
        <fullName evidence="2">VOC family protein</fullName>
    </submittedName>
</protein>
<gene>
    <name evidence="2" type="ORF">I6I10_08275</name>
</gene>
<dbReference type="Proteomes" id="UP000596145">
    <property type="component" value="Chromosome"/>
</dbReference>
<proteinExistence type="predicted"/>
<dbReference type="Pfam" id="PF06983">
    <property type="entry name" value="3-dmu-9_3-mt"/>
    <property type="match status" value="2"/>
</dbReference>
<accession>A0A7T4EHY7</accession>
<dbReference type="InterPro" id="IPR029068">
    <property type="entry name" value="Glyas_Bleomycin-R_OHBP_Dase"/>
</dbReference>
<dbReference type="SUPFAM" id="SSF54593">
    <property type="entry name" value="Glyoxalase/Bleomycin resistance protein/Dihydroxybiphenyl dioxygenase"/>
    <property type="match status" value="2"/>
</dbReference>
<organism evidence="2 3">
    <name type="scientific">Corynebacterium glucuronolyticum</name>
    <dbReference type="NCBI Taxonomy" id="39791"/>
    <lineage>
        <taxon>Bacteria</taxon>
        <taxon>Bacillati</taxon>
        <taxon>Actinomycetota</taxon>
        <taxon>Actinomycetes</taxon>
        <taxon>Mycobacteriales</taxon>
        <taxon>Corynebacteriaceae</taxon>
        <taxon>Corynebacterium</taxon>
    </lineage>
</organism>
<dbReference type="PANTHER" id="PTHR33990">
    <property type="entry name" value="PROTEIN YJDN-RELATED"/>
    <property type="match status" value="1"/>
</dbReference>
<feature type="domain" description="PhnB-like" evidence="1">
    <location>
        <begin position="3"/>
        <end position="133"/>
    </location>
</feature>
<dbReference type="InterPro" id="IPR028973">
    <property type="entry name" value="PhnB-like"/>
</dbReference>
<dbReference type="EMBL" id="CP066007">
    <property type="protein sequence ID" value="QQB47724.1"/>
    <property type="molecule type" value="Genomic_DNA"/>
</dbReference>
<dbReference type="Gene3D" id="3.10.180.10">
    <property type="entry name" value="2,3-Dihydroxybiphenyl 1,2-Dioxygenase, domain 1"/>
    <property type="match status" value="2"/>
</dbReference>
<reference evidence="2 3" key="1">
    <citation type="submission" date="2020-12" db="EMBL/GenBank/DDBJ databases">
        <title>FDA dAtabase for Regulatory Grade micrObial Sequences (FDA-ARGOS): Supporting development and validation of Infectious Disease Dx tests.</title>
        <authorList>
            <person name="Sproer C."/>
            <person name="Gronow S."/>
            <person name="Severitt S."/>
            <person name="Schroder I."/>
            <person name="Tallon L."/>
            <person name="Sadzewicz L."/>
            <person name="Zhao X."/>
            <person name="Boylan J."/>
            <person name="Ott S."/>
            <person name="Bowen H."/>
            <person name="Vavikolanu K."/>
            <person name="Mehta A."/>
            <person name="Aluvathingal J."/>
            <person name="Nadendla S."/>
            <person name="Lowell S."/>
            <person name="Myers T."/>
            <person name="Yan Y."/>
            <person name="Sichtig H."/>
        </authorList>
    </citation>
    <scope>NUCLEOTIDE SEQUENCE [LARGE SCALE GENOMIC DNA]</scope>
    <source>
        <strain evidence="2 3">FDAARGOS_1053</strain>
    </source>
</reference>
<evidence type="ECO:0000313" key="3">
    <source>
        <dbReference type="Proteomes" id="UP000596145"/>
    </source>
</evidence>
<feature type="domain" description="PhnB-like" evidence="1">
    <location>
        <begin position="156"/>
        <end position="266"/>
    </location>
</feature>
<dbReference type="OrthoDB" id="9806473at2"/>